<evidence type="ECO:0000256" key="2">
    <source>
        <dbReference type="SAM" id="MobiDB-lite"/>
    </source>
</evidence>
<sequence length="599" mass="68009">MSKRDSVSIKEPDMPPLPTGLVRNNKNGRYYHRRRIPEDLLQADGKKEHLKSLKTSDYRVAVERFHVADAKLQADWRKLRQRKADFFAARHVQAATVLRELTAEDIDRIAQHVEAAALAGDEKRRETGTYDISEIADYQQAYNDVLPEMKAAVAVGDIEVLGPMLRQFLYLHRYDEQLGDSDFRRLAIAYGRAVIRTNEKLLRRYEGEDVPTPKTACLEQHLLSEVIKDYIDKYQADKFEAMYKKVCAVLPMFQEVVGNKPIHTLRQTDINRFFEVVNKLPPRWKDVARQKKLTVLEVANLGLGEMAPATFEGTYKAVITPFLSTARTNWQDKGFPTTLTTEMIRYTGSREEGEGHQRAFLPQELERLFQGPEMAGFAKQPDELHMFWLPHVGLHTGARVNELCQLNPMVDILKDERSGIWYLNITPQSEAADSVKKTVKTKSSRRKVPIHSQLIKMGFLDYVDELKKQGIKLLFPGFSPGKGRAATEAEKWFRQFLRDIGLRDDTHGAKIVGMHAFRSTLLSRAANLGVVNAESITGHAQSMTNLAQAQDSIVAGEVSAVVKKYQGELDVDVKSAILERIVFPNLEFFTPVRLSSTGR</sequence>
<dbReference type="CDD" id="cd01184">
    <property type="entry name" value="INT_C_like_1"/>
    <property type="match status" value="1"/>
</dbReference>
<dbReference type="GO" id="GO:0015074">
    <property type="term" value="P:DNA integration"/>
    <property type="evidence" value="ECO:0007669"/>
    <property type="project" value="InterPro"/>
</dbReference>
<feature type="region of interest" description="Disordered" evidence="2">
    <location>
        <begin position="1"/>
        <end position="25"/>
    </location>
</feature>
<dbReference type="InterPro" id="IPR013762">
    <property type="entry name" value="Integrase-like_cat_sf"/>
</dbReference>
<feature type="domain" description="Tyr recombinase" evidence="3">
    <location>
        <begin position="355"/>
        <end position="579"/>
    </location>
</feature>
<feature type="compositionally biased region" description="Basic and acidic residues" evidence="2">
    <location>
        <begin position="1"/>
        <end position="13"/>
    </location>
</feature>
<organism evidence="4 5">
    <name type="scientific">Malikia granosa</name>
    <dbReference type="NCBI Taxonomy" id="263067"/>
    <lineage>
        <taxon>Bacteria</taxon>
        <taxon>Pseudomonadati</taxon>
        <taxon>Pseudomonadota</taxon>
        <taxon>Betaproteobacteria</taxon>
        <taxon>Burkholderiales</taxon>
        <taxon>Comamonadaceae</taxon>
        <taxon>Malikia</taxon>
    </lineage>
</organism>
<name>A0A2S9K636_9BURK</name>
<dbReference type="SUPFAM" id="SSF56349">
    <property type="entry name" value="DNA breaking-rejoining enzymes"/>
    <property type="match status" value="1"/>
</dbReference>
<evidence type="ECO:0000313" key="5">
    <source>
        <dbReference type="Proteomes" id="UP000238589"/>
    </source>
</evidence>
<dbReference type="Proteomes" id="UP000238589">
    <property type="component" value="Unassembled WGS sequence"/>
</dbReference>
<dbReference type="Pfam" id="PF20172">
    <property type="entry name" value="DUF6538"/>
    <property type="match status" value="1"/>
</dbReference>
<proteinExistence type="predicted"/>
<evidence type="ECO:0000256" key="1">
    <source>
        <dbReference type="ARBA" id="ARBA00023172"/>
    </source>
</evidence>
<reference evidence="4 5" key="1">
    <citation type="submission" date="2018-03" db="EMBL/GenBank/DDBJ databases">
        <title>Comparative genomics illustrates the genes involved in a hyperalkaliphilic mechanisms of Serpentinomonas isolated from highly-alkaline calcium-rich serpentinized springs.</title>
        <authorList>
            <person name="Suzuki S."/>
            <person name="Ishii S."/>
            <person name="Walworth N."/>
            <person name="Bird L."/>
            <person name="Kuenen J.G."/>
            <person name="Nealson K.H."/>
        </authorList>
    </citation>
    <scope>NUCLEOTIDE SEQUENCE [LARGE SCALE GENOMIC DNA]</scope>
    <source>
        <strain evidence="4 5">P1</strain>
    </source>
</reference>
<comment type="caution">
    <text evidence="4">The sequence shown here is derived from an EMBL/GenBank/DDBJ whole genome shotgun (WGS) entry which is preliminary data.</text>
</comment>
<dbReference type="GO" id="GO:0006310">
    <property type="term" value="P:DNA recombination"/>
    <property type="evidence" value="ECO:0007669"/>
    <property type="project" value="UniProtKB-KW"/>
</dbReference>
<dbReference type="PROSITE" id="PS51898">
    <property type="entry name" value="TYR_RECOMBINASE"/>
    <property type="match status" value="1"/>
</dbReference>
<dbReference type="GO" id="GO:0003677">
    <property type="term" value="F:DNA binding"/>
    <property type="evidence" value="ECO:0007669"/>
    <property type="project" value="InterPro"/>
</dbReference>
<dbReference type="InterPro" id="IPR011010">
    <property type="entry name" value="DNA_brk_join_enz"/>
</dbReference>
<dbReference type="OrthoDB" id="9784724at2"/>
<keyword evidence="1" id="KW-0233">DNA recombination</keyword>
<dbReference type="EMBL" id="PVLQ01000023">
    <property type="protein sequence ID" value="PRD65929.1"/>
    <property type="molecule type" value="Genomic_DNA"/>
</dbReference>
<keyword evidence="5" id="KW-1185">Reference proteome</keyword>
<protein>
    <submittedName>
        <fullName evidence="4">Integrase</fullName>
    </submittedName>
</protein>
<evidence type="ECO:0000313" key="4">
    <source>
        <dbReference type="EMBL" id="PRD65929.1"/>
    </source>
</evidence>
<gene>
    <name evidence="4" type="ORF">C6P64_06935</name>
</gene>
<evidence type="ECO:0000259" key="3">
    <source>
        <dbReference type="PROSITE" id="PS51898"/>
    </source>
</evidence>
<dbReference type="InterPro" id="IPR046668">
    <property type="entry name" value="DUF6538"/>
</dbReference>
<dbReference type="AlphaFoldDB" id="A0A2S9K636"/>
<dbReference type="InterPro" id="IPR002104">
    <property type="entry name" value="Integrase_catalytic"/>
</dbReference>
<accession>A0A2S9K636</accession>
<dbReference type="Gene3D" id="1.10.443.10">
    <property type="entry name" value="Intergrase catalytic core"/>
    <property type="match status" value="1"/>
</dbReference>